<keyword evidence="2" id="KW-1185">Reference proteome</keyword>
<name>A0ABU8X4P4_9BURK</name>
<dbReference type="EMBL" id="JBBKZS010000003">
    <property type="protein sequence ID" value="MEJ8854773.1"/>
    <property type="molecule type" value="Genomic_DNA"/>
</dbReference>
<organism evidence="1 2">
    <name type="scientific">Variovorax robiniae</name>
    <dbReference type="NCBI Taxonomy" id="1836199"/>
    <lineage>
        <taxon>Bacteria</taxon>
        <taxon>Pseudomonadati</taxon>
        <taxon>Pseudomonadota</taxon>
        <taxon>Betaproteobacteria</taxon>
        <taxon>Burkholderiales</taxon>
        <taxon>Comamonadaceae</taxon>
        <taxon>Variovorax</taxon>
    </lineage>
</organism>
<gene>
    <name evidence="1" type="ORF">WKW79_09355</name>
</gene>
<evidence type="ECO:0008006" key="3">
    <source>
        <dbReference type="Google" id="ProtNLM"/>
    </source>
</evidence>
<reference evidence="1 2" key="1">
    <citation type="submission" date="2024-03" db="EMBL/GenBank/DDBJ databases">
        <title>Novel species of the genus Variovorax.</title>
        <authorList>
            <person name="Liu Q."/>
            <person name="Xin Y.-H."/>
        </authorList>
    </citation>
    <scope>NUCLEOTIDE SEQUENCE [LARGE SCALE GENOMIC DNA]</scope>
    <source>
        <strain evidence="1 2">KACC 18901</strain>
    </source>
</reference>
<protein>
    <recommendedName>
        <fullName evidence="3">LacI family transcriptional regulator</fullName>
    </recommendedName>
</protein>
<sequence length="113" mass="12807">MDLDFHVQKIDALTPRAAKIALRMLDGDPRIPTEWVVTLRPALVGRSTESEGFKSTDWMTMAAIEKPAIRRVAEFFESREQRHARLWVMSLRKASQQLNDRRAADTVNGSLAG</sequence>
<dbReference type="RefSeq" id="WP_340334864.1">
    <property type="nucleotide sequence ID" value="NZ_JBBKZS010000003.1"/>
</dbReference>
<comment type="caution">
    <text evidence="1">The sequence shown here is derived from an EMBL/GenBank/DDBJ whole genome shotgun (WGS) entry which is preliminary data.</text>
</comment>
<accession>A0ABU8X4P4</accession>
<evidence type="ECO:0000313" key="1">
    <source>
        <dbReference type="EMBL" id="MEJ8854773.1"/>
    </source>
</evidence>
<evidence type="ECO:0000313" key="2">
    <source>
        <dbReference type="Proteomes" id="UP001367030"/>
    </source>
</evidence>
<dbReference type="Proteomes" id="UP001367030">
    <property type="component" value="Unassembled WGS sequence"/>
</dbReference>
<proteinExistence type="predicted"/>